<sequence length="289" mass="32396">MCRVPAALPRYPQLAEDENDKDREKREIGSRTSRELAPHSRERLEATGSSGSGSYLHWKFRTWEEEKLDPREQSILVSDETFLDIPRAYLANEIPTRAKRKCGKKFQLVREEGCKDLGTRFNEQRLAVTVRQSGFSHAVVEDTAYVGLSDVCGVGIQRGGVQSGYAWNPLGNGADRVQIPTTPSLALPPCIRRLSGESGWRQLQWDADRKTPRVVTVAPEILLDETDGRPSSILFHDERSPARSLLADASSFCPRNVSGTVASKTVDYYAVLLKRLKIILLGYRNNDTH</sequence>
<gene>
    <name evidence="2" type="ORF">ALC57_11182</name>
</gene>
<dbReference type="EMBL" id="KQ980325">
    <property type="protein sequence ID" value="KYN16549.1"/>
    <property type="molecule type" value="Genomic_DNA"/>
</dbReference>
<accession>A0A151J2W1</accession>
<dbReference type="AlphaFoldDB" id="A0A151J2W1"/>
<protein>
    <submittedName>
        <fullName evidence="2">Uncharacterized protein</fullName>
    </submittedName>
</protein>
<evidence type="ECO:0000256" key="1">
    <source>
        <dbReference type="SAM" id="MobiDB-lite"/>
    </source>
</evidence>
<reference evidence="2 3" key="1">
    <citation type="submission" date="2015-09" db="EMBL/GenBank/DDBJ databases">
        <title>Trachymyrmex cornetzi WGS genome.</title>
        <authorList>
            <person name="Nygaard S."/>
            <person name="Hu H."/>
            <person name="Boomsma J."/>
            <person name="Zhang G."/>
        </authorList>
    </citation>
    <scope>NUCLEOTIDE SEQUENCE [LARGE SCALE GENOMIC DNA]</scope>
    <source>
        <strain evidence="2">Tcor2-1</strain>
        <tissue evidence="2">Whole body</tissue>
    </source>
</reference>
<evidence type="ECO:0000313" key="3">
    <source>
        <dbReference type="Proteomes" id="UP000078492"/>
    </source>
</evidence>
<proteinExistence type="predicted"/>
<feature type="region of interest" description="Disordered" evidence="1">
    <location>
        <begin position="1"/>
        <end position="52"/>
    </location>
</feature>
<name>A0A151J2W1_9HYME</name>
<keyword evidence="3" id="KW-1185">Reference proteome</keyword>
<evidence type="ECO:0000313" key="2">
    <source>
        <dbReference type="EMBL" id="KYN16549.1"/>
    </source>
</evidence>
<feature type="compositionally biased region" description="Basic and acidic residues" evidence="1">
    <location>
        <begin position="20"/>
        <end position="45"/>
    </location>
</feature>
<dbReference type="Proteomes" id="UP000078492">
    <property type="component" value="Unassembled WGS sequence"/>
</dbReference>
<organism evidence="2 3">
    <name type="scientific">Trachymyrmex cornetzi</name>
    <dbReference type="NCBI Taxonomy" id="471704"/>
    <lineage>
        <taxon>Eukaryota</taxon>
        <taxon>Metazoa</taxon>
        <taxon>Ecdysozoa</taxon>
        <taxon>Arthropoda</taxon>
        <taxon>Hexapoda</taxon>
        <taxon>Insecta</taxon>
        <taxon>Pterygota</taxon>
        <taxon>Neoptera</taxon>
        <taxon>Endopterygota</taxon>
        <taxon>Hymenoptera</taxon>
        <taxon>Apocrita</taxon>
        <taxon>Aculeata</taxon>
        <taxon>Formicoidea</taxon>
        <taxon>Formicidae</taxon>
        <taxon>Myrmicinae</taxon>
        <taxon>Trachymyrmex</taxon>
    </lineage>
</organism>